<keyword evidence="3" id="KW-1185">Reference proteome</keyword>
<dbReference type="OrthoDB" id="3698748at2"/>
<accession>A0A1H3PUS9</accession>
<sequence>MSTAKQALAMAAVALPLLLGANGTALAAKGHSASPPKASWIVKQTQEQAEQNHTVQNNINVSPITQVSNGGTGEQAALTWTQQNNINSSEQSEGELQVEED</sequence>
<dbReference type="EMBL" id="FNOK01000044">
    <property type="protein sequence ID" value="SDZ05062.1"/>
    <property type="molecule type" value="Genomic_DNA"/>
</dbReference>
<gene>
    <name evidence="2" type="ORF">SAMN05216215_104418</name>
</gene>
<evidence type="ECO:0000313" key="2">
    <source>
        <dbReference type="EMBL" id="SDZ05062.1"/>
    </source>
</evidence>
<dbReference type="Proteomes" id="UP000199529">
    <property type="component" value="Unassembled WGS sequence"/>
</dbReference>
<dbReference type="AlphaFoldDB" id="A0A1H3PUS9"/>
<proteinExistence type="predicted"/>
<reference evidence="3" key="1">
    <citation type="submission" date="2016-10" db="EMBL/GenBank/DDBJ databases">
        <authorList>
            <person name="Varghese N."/>
            <person name="Submissions S."/>
        </authorList>
    </citation>
    <scope>NUCLEOTIDE SEQUENCE [LARGE SCALE GENOMIC DNA]</scope>
    <source>
        <strain evidence="3">CGMCC 4.3530</strain>
    </source>
</reference>
<feature type="chain" id="PRO_5011604317" evidence="1">
    <location>
        <begin position="28"/>
        <end position="101"/>
    </location>
</feature>
<name>A0A1H3PUS9_9PSEU</name>
<feature type="signal peptide" evidence="1">
    <location>
        <begin position="1"/>
        <end position="27"/>
    </location>
</feature>
<protein>
    <submittedName>
        <fullName evidence="2">Uncharacterized protein</fullName>
    </submittedName>
</protein>
<organism evidence="2 3">
    <name type="scientific">Saccharopolyspora shandongensis</name>
    <dbReference type="NCBI Taxonomy" id="418495"/>
    <lineage>
        <taxon>Bacteria</taxon>
        <taxon>Bacillati</taxon>
        <taxon>Actinomycetota</taxon>
        <taxon>Actinomycetes</taxon>
        <taxon>Pseudonocardiales</taxon>
        <taxon>Pseudonocardiaceae</taxon>
        <taxon>Saccharopolyspora</taxon>
    </lineage>
</organism>
<evidence type="ECO:0000256" key="1">
    <source>
        <dbReference type="SAM" id="SignalP"/>
    </source>
</evidence>
<dbReference type="RefSeq" id="WP_093273638.1">
    <property type="nucleotide sequence ID" value="NZ_FNOK01000044.1"/>
</dbReference>
<evidence type="ECO:0000313" key="3">
    <source>
        <dbReference type="Proteomes" id="UP000199529"/>
    </source>
</evidence>
<keyword evidence="1" id="KW-0732">Signal</keyword>